<keyword evidence="2" id="KW-0378">Hydrolase</keyword>
<dbReference type="GO" id="GO:0016787">
    <property type="term" value="F:hydrolase activity"/>
    <property type="evidence" value="ECO:0007669"/>
    <property type="project" value="UniProtKB-KW"/>
</dbReference>
<dbReference type="InterPro" id="IPR015927">
    <property type="entry name" value="Peptidase_S24_S26A/B/C"/>
</dbReference>
<organism evidence="5 6">
    <name type="scientific">Micromonospora costi</name>
    <dbReference type="NCBI Taxonomy" id="1530042"/>
    <lineage>
        <taxon>Bacteria</taxon>
        <taxon>Bacillati</taxon>
        <taxon>Actinomycetota</taxon>
        <taxon>Actinomycetes</taxon>
        <taxon>Micromonosporales</taxon>
        <taxon>Micromonosporaceae</taxon>
        <taxon>Micromonospora</taxon>
    </lineage>
</organism>
<protein>
    <submittedName>
        <fullName evidence="5">S26 family signal peptidase</fullName>
    </submittedName>
</protein>
<dbReference type="Pfam" id="PF00717">
    <property type="entry name" value="Peptidase_S24"/>
    <property type="match status" value="1"/>
</dbReference>
<evidence type="ECO:0000256" key="2">
    <source>
        <dbReference type="ARBA" id="ARBA00022801"/>
    </source>
</evidence>
<accession>A0A3B0A0H5</accession>
<dbReference type="AlphaFoldDB" id="A0A3B0A0H5"/>
<keyword evidence="3" id="KW-0472">Membrane</keyword>
<name>A0A3B0A0H5_9ACTN</name>
<dbReference type="PANTHER" id="PTHR12383:SF16">
    <property type="entry name" value="MITOCHONDRIAL INNER MEMBRANE PROTEASE SUBUNIT 1"/>
    <property type="match status" value="1"/>
</dbReference>
<dbReference type="OrthoDB" id="1467636at2"/>
<evidence type="ECO:0000313" key="6">
    <source>
        <dbReference type="Proteomes" id="UP000279968"/>
    </source>
</evidence>
<dbReference type="CDD" id="cd06462">
    <property type="entry name" value="Peptidase_S24_S26"/>
    <property type="match status" value="1"/>
</dbReference>
<reference evidence="5 6" key="1">
    <citation type="journal article" date="2015" name="Int. J. Syst. Evol. Microbiol.">
        <title>Micromonospora costi sp. nov., isolated from a leaf of Costus speciosus.</title>
        <authorList>
            <person name="Thawai C."/>
        </authorList>
    </citation>
    <scope>NUCLEOTIDE SEQUENCE [LARGE SCALE GENOMIC DNA]</scope>
    <source>
        <strain evidence="5 6">CS1-12</strain>
    </source>
</reference>
<comment type="subcellular location">
    <subcellularLocation>
        <location evidence="1">Membrane</location>
    </subcellularLocation>
</comment>
<proteinExistence type="predicted"/>
<dbReference type="EMBL" id="RBAN01000003">
    <property type="protein sequence ID" value="RKN53930.1"/>
    <property type="molecule type" value="Genomic_DNA"/>
</dbReference>
<evidence type="ECO:0000256" key="1">
    <source>
        <dbReference type="ARBA" id="ARBA00004370"/>
    </source>
</evidence>
<dbReference type="SUPFAM" id="SSF51306">
    <property type="entry name" value="LexA/Signal peptidase"/>
    <property type="match status" value="1"/>
</dbReference>
<sequence>MPPHHPAVPPRLRRPLTAVLVTGPSMAPTLRHGDAVLVRRGGRPVRPGDVVVAVFRSRPELLVVKRAVRAQDGGWWLRGDNDLVTDDSRAYGVADVHGRVLFRYWPRPGRVRPRPL</sequence>
<evidence type="ECO:0000313" key="5">
    <source>
        <dbReference type="EMBL" id="RKN53930.1"/>
    </source>
</evidence>
<dbReference type="InterPro" id="IPR036286">
    <property type="entry name" value="LexA/Signal_pep-like_sf"/>
</dbReference>
<evidence type="ECO:0000256" key="3">
    <source>
        <dbReference type="ARBA" id="ARBA00023136"/>
    </source>
</evidence>
<dbReference type="Gene3D" id="2.10.109.10">
    <property type="entry name" value="Umud Fragment, subunit A"/>
    <property type="match status" value="1"/>
</dbReference>
<gene>
    <name evidence="5" type="ORF">D7193_17930</name>
</gene>
<dbReference type="PANTHER" id="PTHR12383">
    <property type="entry name" value="PROTEASE FAMILY S26 MITOCHONDRIAL INNER MEMBRANE PROTEASE-RELATED"/>
    <property type="match status" value="1"/>
</dbReference>
<dbReference type="RefSeq" id="WP_120780676.1">
    <property type="nucleotide sequence ID" value="NZ_JBHLUP010000001.1"/>
</dbReference>
<comment type="caution">
    <text evidence="5">The sequence shown here is derived from an EMBL/GenBank/DDBJ whole genome shotgun (WGS) entry which is preliminary data.</text>
</comment>
<dbReference type="GO" id="GO:0016020">
    <property type="term" value="C:membrane"/>
    <property type="evidence" value="ECO:0007669"/>
    <property type="project" value="UniProtKB-SubCell"/>
</dbReference>
<evidence type="ECO:0000259" key="4">
    <source>
        <dbReference type="Pfam" id="PF00717"/>
    </source>
</evidence>
<dbReference type="InterPro" id="IPR052064">
    <property type="entry name" value="Mito_IMP1_subunit"/>
</dbReference>
<feature type="domain" description="Peptidase S24/S26A/S26B/S26C" evidence="4">
    <location>
        <begin position="15"/>
        <end position="86"/>
    </location>
</feature>
<keyword evidence="6" id="KW-1185">Reference proteome</keyword>
<dbReference type="Proteomes" id="UP000279968">
    <property type="component" value="Unassembled WGS sequence"/>
</dbReference>